<dbReference type="Proteomes" id="UP000744676">
    <property type="component" value="Unassembled WGS sequence"/>
</dbReference>
<protein>
    <submittedName>
        <fullName evidence="1">Uncharacterized protein</fullName>
    </submittedName>
</protein>
<organism evidence="1 2">
    <name type="scientific">Geotrichum galactomycetum</name>
    <dbReference type="NCBI Taxonomy" id="27317"/>
    <lineage>
        <taxon>Eukaryota</taxon>
        <taxon>Fungi</taxon>
        <taxon>Dikarya</taxon>
        <taxon>Ascomycota</taxon>
        <taxon>Saccharomycotina</taxon>
        <taxon>Dipodascomycetes</taxon>
        <taxon>Dipodascales</taxon>
        <taxon>Dipodascaceae</taxon>
        <taxon>Geotrichum</taxon>
    </lineage>
</organism>
<evidence type="ECO:0000313" key="2">
    <source>
        <dbReference type="Proteomes" id="UP000744676"/>
    </source>
</evidence>
<dbReference type="EMBL" id="QVQA01000122">
    <property type="protein sequence ID" value="KAF5095501.1"/>
    <property type="molecule type" value="Genomic_DNA"/>
</dbReference>
<evidence type="ECO:0000313" key="1">
    <source>
        <dbReference type="EMBL" id="KAF5095501.1"/>
    </source>
</evidence>
<accession>A0ACB6V245</accession>
<name>A0ACB6V245_9ASCO</name>
<gene>
    <name evidence="1" type="ORF">D0Z00_003115</name>
</gene>
<comment type="caution">
    <text evidence="1">The sequence shown here is derived from an EMBL/GenBank/DDBJ whole genome shotgun (WGS) entry which is preliminary data.</text>
</comment>
<proteinExistence type="predicted"/>
<reference evidence="1 2" key="1">
    <citation type="journal article" date="2020" name="Front. Microbiol.">
        <title>Phenotypic and Genetic Characterization of the Cheese Ripening Yeast Geotrichum candidum.</title>
        <authorList>
            <person name="Perkins V."/>
            <person name="Vignola S."/>
            <person name="Lessard M.H."/>
            <person name="Plante P.L."/>
            <person name="Corbeil J."/>
            <person name="Dugat-Bony E."/>
            <person name="Frenette M."/>
            <person name="Labrie S."/>
        </authorList>
    </citation>
    <scope>NUCLEOTIDE SEQUENCE [LARGE SCALE GENOMIC DNA]</scope>
    <source>
        <strain evidence="1 2">LMA-1147</strain>
    </source>
</reference>
<keyword evidence="2" id="KW-1185">Reference proteome</keyword>
<sequence length="630" mass="69106">MVSACAWRQTYLDGKPVDDAPPTAVAGRTGTQVLVEDLFYNTPSRLRAIKSPADEYGKVLDVVGRYACHCAGVAFTCKKAGDAYPALNVPAASSRRDRVRAVYGSAVATELIEVTVSGSEKHGLRRADALVTNPNYSAKRATPPVLFINGRSVACDPLRKALTGVYTVHLPRGGHYFAYLSLEIDPRNLDVNVHPTKREVRFLYEDEIIEHVCAAVQEALAACGASRTFQTQTVLPGARASAVLKDGAAALSQSQASSQKRPYEYNLVRTDSKQAKLTTLFSSSPTPVPHSQCAHHEEEEHQSQAGDISIASSSSGNAGGSSRLNFSGSGSVLPLPSQYRYVESRRDRVDVRLKSIAQLREAVATAAHEPLTRVLADHTYIGVVDHARRLAAFQHGVRMFVVDYGVLCQEYFYQVGVADFGNFGTLTLGEAGFGVGMQALLNVLEDDGAVSNEERAMLETVWDMREMLQEYFSITLVRPSGADADANEIQLVTLPMLVKGWVPALHKLPYFVRELVLTVNWEDECECLEGVLRALSKLYTPEPIADASEPIGDNDTVAADSSEIDVDKKNDDDDEVDGVYEARRRAEIEEALERLFFPAIQRRLLAPRWLADHVVEIANLPGLYKVFERC</sequence>